<dbReference type="PANTHER" id="PTHR46373">
    <property type="entry name" value="PROTEIN RKD4"/>
    <property type="match status" value="1"/>
</dbReference>
<keyword evidence="5" id="KW-0804">Transcription</keyword>
<proteinExistence type="predicted"/>
<keyword evidence="3" id="KW-0175">Coiled coil</keyword>
<dbReference type="AlphaFoldDB" id="L1I955"/>
<dbReference type="PANTHER" id="PTHR46373:SF2">
    <property type="entry name" value="RWP-RK DOMAIN-CONTAINING PROTEIN"/>
    <property type="match status" value="1"/>
</dbReference>
<organism evidence="9">
    <name type="scientific">Guillardia theta (strain CCMP2712)</name>
    <name type="common">Cryptophyte</name>
    <dbReference type="NCBI Taxonomy" id="905079"/>
    <lineage>
        <taxon>Eukaryota</taxon>
        <taxon>Cryptophyceae</taxon>
        <taxon>Pyrenomonadales</taxon>
        <taxon>Geminigeraceae</taxon>
        <taxon>Guillardia</taxon>
    </lineage>
</organism>
<dbReference type="InterPro" id="IPR044607">
    <property type="entry name" value="RKD-like"/>
</dbReference>
<evidence type="ECO:0000256" key="3">
    <source>
        <dbReference type="ARBA" id="ARBA00023054"/>
    </source>
</evidence>
<evidence type="ECO:0000313" key="11">
    <source>
        <dbReference type="Proteomes" id="UP000011087"/>
    </source>
</evidence>
<dbReference type="Pfam" id="PF02042">
    <property type="entry name" value="RWP-RK"/>
    <property type="match status" value="1"/>
</dbReference>
<evidence type="ECO:0000313" key="9">
    <source>
        <dbReference type="EMBL" id="EKX32375.1"/>
    </source>
</evidence>
<protein>
    <recommendedName>
        <fullName evidence="8">RWP-RK domain-containing protein</fullName>
    </recommendedName>
</protein>
<feature type="region of interest" description="Disordered" evidence="7">
    <location>
        <begin position="1"/>
        <end position="22"/>
    </location>
</feature>
<keyword evidence="4" id="KW-0238">DNA-binding</keyword>
<dbReference type="PaxDb" id="55529-EKX32375"/>
<dbReference type="InterPro" id="IPR003035">
    <property type="entry name" value="RWP-RK_dom"/>
</dbReference>
<dbReference type="HOGENOM" id="CLU_092984_2_0_1"/>
<evidence type="ECO:0000256" key="5">
    <source>
        <dbReference type="ARBA" id="ARBA00023163"/>
    </source>
</evidence>
<evidence type="ECO:0000259" key="8">
    <source>
        <dbReference type="PROSITE" id="PS51519"/>
    </source>
</evidence>
<feature type="domain" description="RWP-RK" evidence="8">
    <location>
        <begin position="11"/>
        <end position="96"/>
    </location>
</feature>
<dbReference type="OrthoDB" id="1747617at2759"/>
<dbReference type="EMBL" id="JH993193">
    <property type="protein sequence ID" value="EKX32375.1"/>
    <property type="molecule type" value="Genomic_DNA"/>
</dbReference>
<evidence type="ECO:0000256" key="7">
    <source>
        <dbReference type="SAM" id="MobiDB-lite"/>
    </source>
</evidence>
<evidence type="ECO:0000256" key="6">
    <source>
        <dbReference type="ARBA" id="ARBA00023242"/>
    </source>
</evidence>
<name>L1I955_GUITC</name>
<accession>L1I955</accession>
<dbReference type="GO" id="GO:0003700">
    <property type="term" value="F:DNA-binding transcription factor activity"/>
    <property type="evidence" value="ECO:0007669"/>
    <property type="project" value="InterPro"/>
</dbReference>
<keyword evidence="2" id="KW-0805">Transcription regulation</keyword>
<dbReference type="EnsemblProtists" id="EKX32375">
    <property type="protein sequence ID" value="EKX32375"/>
    <property type="gene ID" value="GUITHDRAFT_121454"/>
</dbReference>
<feature type="region of interest" description="Disordered" evidence="7">
    <location>
        <begin position="95"/>
        <end position="114"/>
    </location>
</feature>
<dbReference type="GO" id="GO:0003677">
    <property type="term" value="F:DNA binding"/>
    <property type="evidence" value="ECO:0007669"/>
    <property type="project" value="UniProtKB-KW"/>
</dbReference>
<dbReference type="PROSITE" id="PS51519">
    <property type="entry name" value="RWP_RK"/>
    <property type="match status" value="1"/>
</dbReference>
<dbReference type="Proteomes" id="UP000011087">
    <property type="component" value="Unassembled WGS sequence"/>
</dbReference>
<evidence type="ECO:0000256" key="2">
    <source>
        <dbReference type="ARBA" id="ARBA00023015"/>
    </source>
</evidence>
<dbReference type="KEGG" id="gtt:GUITHDRAFT_121454"/>
<evidence type="ECO:0000313" key="10">
    <source>
        <dbReference type="EnsemblProtists" id="EKX32375"/>
    </source>
</evidence>
<reference evidence="9 11" key="1">
    <citation type="journal article" date="2012" name="Nature">
        <title>Algal genomes reveal evolutionary mosaicism and the fate of nucleomorphs.</title>
        <authorList>
            <consortium name="DOE Joint Genome Institute"/>
            <person name="Curtis B.A."/>
            <person name="Tanifuji G."/>
            <person name="Burki F."/>
            <person name="Gruber A."/>
            <person name="Irimia M."/>
            <person name="Maruyama S."/>
            <person name="Arias M.C."/>
            <person name="Ball S.G."/>
            <person name="Gile G.H."/>
            <person name="Hirakawa Y."/>
            <person name="Hopkins J.F."/>
            <person name="Kuo A."/>
            <person name="Rensing S.A."/>
            <person name="Schmutz J."/>
            <person name="Symeonidi A."/>
            <person name="Elias M."/>
            <person name="Eveleigh R.J."/>
            <person name="Herman E.K."/>
            <person name="Klute M.J."/>
            <person name="Nakayama T."/>
            <person name="Obornik M."/>
            <person name="Reyes-Prieto A."/>
            <person name="Armbrust E.V."/>
            <person name="Aves S.J."/>
            <person name="Beiko R.G."/>
            <person name="Coutinho P."/>
            <person name="Dacks J.B."/>
            <person name="Durnford D.G."/>
            <person name="Fast N.M."/>
            <person name="Green B.R."/>
            <person name="Grisdale C.J."/>
            <person name="Hempel F."/>
            <person name="Henrissat B."/>
            <person name="Hoppner M.P."/>
            <person name="Ishida K."/>
            <person name="Kim E."/>
            <person name="Koreny L."/>
            <person name="Kroth P.G."/>
            <person name="Liu Y."/>
            <person name="Malik S.B."/>
            <person name="Maier U.G."/>
            <person name="McRose D."/>
            <person name="Mock T."/>
            <person name="Neilson J.A."/>
            <person name="Onodera N.T."/>
            <person name="Poole A.M."/>
            <person name="Pritham E.J."/>
            <person name="Richards T.A."/>
            <person name="Rocap G."/>
            <person name="Roy S.W."/>
            <person name="Sarai C."/>
            <person name="Schaack S."/>
            <person name="Shirato S."/>
            <person name="Slamovits C.H."/>
            <person name="Spencer D.F."/>
            <person name="Suzuki S."/>
            <person name="Worden A.Z."/>
            <person name="Zauner S."/>
            <person name="Barry K."/>
            <person name="Bell C."/>
            <person name="Bharti A.K."/>
            <person name="Crow J.A."/>
            <person name="Grimwood J."/>
            <person name="Kramer R."/>
            <person name="Lindquist E."/>
            <person name="Lucas S."/>
            <person name="Salamov A."/>
            <person name="McFadden G.I."/>
            <person name="Lane C.E."/>
            <person name="Keeling P.J."/>
            <person name="Gray M.W."/>
            <person name="Grigoriev I.V."/>
            <person name="Archibald J.M."/>
        </authorList>
    </citation>
    <scope>NUCLEOTIDE SEQUENCE</scope>
    <source>
        <strain evidence="9 11">CCMP2712</strain>
    </source>
</reference>
<reference evidence="10" key="3">
    <citation type="submission" date="2016-03" db="UniProtKB">
        <authorList>
            <consortium name="EnsemblProtists"/>
        </authorList>
    </citation>
    <scope>IDENTIFICATION</scope>
</reference>
<comment type="function">
    <text evidence="1">Putative transcription factor.</text>
</comment>
<keyword evidence="6" id="KW-0539">Nucleus</keyword>
<keyword evidence="11" id="KW-1185">Reference proteome</keyword>
<sequence length="173" mass="18787">MATQHPAATGPTVLVQARPRDSERRDHVRLDLATVSSLYHLRQIEAAQFLGISLTSLKSACRRLGVERWPYRRETAQEAVEVVPDRDDGVGPAFEDAGGVGLEPQEEGENGVEEGSEMEGGWLEWYMSFPLGGTDDDNVENSGQQISLGANLHRSQESQGGEGEACVMGAIHL</sequence>
<reference evidence="11" key="2">
    <citation type="submission" date="2012-11" db="EMBL/GenBank/DDBJ databases">
        <authorList>
            <person name="Kuo A."/>
            <person name="Curtis B.A."/>
            <person name="Tanifuji G."/>
            <person name="Burki F."/>
            <person name="Gruber A."/>
            <person name="Irimia M."/>
            <person name="Maruyama S."/>
            <person name="Arias M.C."/>
            <person name="Ball S.G."/>
            <person name="Gile G.H."/>
            <person name="Hirakawa Y."/>
            <person name="Hopkins J.F."/>
            <person name="Rensing S.A."/>
            <person name="Schmutz J."/>
            <person name="Symeonidi A."/>
            <person name="Elias M."/>
            <person name="Eveleigh R.J."/>
            <person name="Herman E.K."/>
            <person name="Klute M.J."/>
            <person name="Nakayama T."/>
            <person name="Obornik M."/>
            <person name="Reyes-Prieto A."/>
            <person name="Armbrust E.V."/>
            <person name="Aves S.J."/>
            <person name="Beiko R.G."/>
            <person name="Coutinho P."/>
            <person name="Dacks J.B."/>
            <person name="Durnford D.G."/>
            <person name="Fast N.M."/>
            <person name="Green B.R."/>
            <person name="Grisdale C."/>
            <person name="Hempe F."/>
            <person name="Henrissat B."/>
            <person name="Hoppner M.P."/>
            <person name="Ishida K.-I."/>
            <person name="Kim E."/>
            <person name="Koreny L."/>
            <person name="Kroth P.G."/>
            <person name="Liu Y."/>
            <person name="Malik S.-B."/>
            <person name="Maier U.G."/>
            <person name="McRose D."/>
            <person name="Mock T."/>
            <person name="Neilson J.A."/>
            <person name="Onodera N.T."/>
            <person name="Poole A.M."/>
            <person name="Pritham E.J."/>
            <person name="Richards T.A."/>
            <person name="Rocap G."/>
            <person name="Roy S.W."/>
            <person name="Sarai C."/>
            <person name="Schaack S."/>
            <person name="Shirato S."/>
            <person name="Slamovits C.H."/>
            <person name="Spencer D.F."/>
            <person name="Suzuki S."/>
            <person name="Worden A.Z."/>
            <person name="Zauner S."/>
            <person name="Barry K."/>
            <person name="Bell C."/>
            <person name="Bharti A.K."/>
            <person name="Crow J.A."/>
            <person name="Grimwood J."/>
            <person name="Kramer R."/>
            <person name="Lindquist E."/>
            <person name="Lucas S."/>
            <person name="Salamov A."/>
            <person name="McFadden G.I."/>
            <person name="Lane C.E."/>
            <person name="Keeling P.J."/>
            <person name="Gray M.W."/>
            <person name="Grigoriev I.V."/>
            <person name="Archibald J.M."/>
        </authorList>
    </citation>
    <scope>NUCLEOTIDE SEQUENCE</scope>
    <source>
        <strain evidence="11">CCMP2712</strain>
    </source>
</reference>
<dbReference type="RefSeq" id="XP_005819355.1">
    <property type="nucleotide sequence ID" value="XM_005819298.1"/>
</dbReference>
<gene>
    <name evidence="9" type="ORF">GUITHDRAFT_121454</name>
</gene>
<feature type="compositionally biased region" description="Acidic residues" evidence="7">
    <location>
        <begin position="104"/>
        <end position="114"/>
    </location>
</feature>
<evidence type="ECO:0000256" key="4">
    <source>
        <dbReference type="ARBA" id="ARBA00023125"/>
    </source>
</evidence>
<dbReference type="GeneID" id="17289102"/>
<evidence type="ECO:0000256" key="1">
    <source>
        <dbReference type="ARBA" id="ARBA00004049"/>
    </source>
</evidence>